<sequence>MKKKNLTALKLNKKLISDLKNNELAGGTGNITDVFDCPSILVKPHCFSRPSDYSFCNCPSAIC</sequence>
<comment type="caution">
    <text evidence="1">The sequence shown here is derived from an EMBL/GenBank/DDBJ whole genome shotgun (WGS) entry which is preliminary data.</text>
</comment>
<dbReference type="EMBL" id="JACGWS010000003">
    <property type="protein sequence ID" value="MBC8754416.1"/>
    <property type="molecule type" value="Genomic_DNA"/>
</dbReference>
<evidence type="ECO:0000313" key="2">
    <source>
        <dbReference type="Proteomes" id="UP000619238"/>
    </source>
</evidence>
<evidence type="ECO:0008006" key="3">
    <source>
        <dbReference type="Google" id="ProtNLM"/>
    </source>
</evidence>
<keyword evidence="2" id="KW-1185">Reference proteome</keyword>
<dbReference type="Proteomes" id="UP000619238">
    <property type="component" value="Unassembled WGS sequence"/>
</dbReference>
<protein>
    <recommendedName>
        <fullName evidence="3">Bacteriocin</fullName>
    </recommendedName>
</protein>
<proteinExistence type="predicted"/>
<reference evidence="1 2" key="1">
    <citation type="submission" date="2020-07" db="EMBL/GenBank/DDBJ databases">
        <title>Description of Kordia aestuariivivens sp. nov., isolated from a tidal flat.</title>
        <authorList>
            <person name="Park S."/>
            <person name="Yoon J.-H."/>
        </authorList>
    </citation>
    <scope>NUCLEOTIDE SEQUENCE [LARGE SCALE GENOMIC DNA]</scope>
    <source>
        <strain evidence="1 2">YSTF-M3</strain>
    </source>
</reference>
<organism evidence="1 2">
    <name type="scientific">Kordia aestuariivivens</name>
    <dbReference type="NCBI Taxonomy" id="2759037"/>
    <lineage>
        <taxon>Bacteria</taxon>
        <taxon>Pseudomonadati</taxon>
        <taxon>Bacteroidota</taxon>
        <taxon>Flavobacteriia</taxon>
        <taxon>Flavobacteriales</taxon>
        <taxon>Flavobacteriaceae</taxon>
        <taxon>Kordia</taxon>
    </lineage>
</organism>
<dbReference type="RefSeq" id="WP_187561456.1">
    <property type="nucleotide sequence ID" value="NZ_JACGWS010000003.1"/>
</dbReference>
<name>A0ABR7Q7T8_9FLAO</name>
<evidence type="ECO:0000313" key="1">
    <source>
        <dbReference type="EMBL" id="MBC8754416.1"/>
    </source>
</evidence>
<accession>A0ABR7Q7T8</accession>
<gene>
    <name evidence="1" type="ORF">H2O64_07015</name>
</gene>